<dbReference type="InterPro" id="IPR027417">
    <property type="entry name" value="P-loop_NTPase"/>
</dbReference>
<evidence type="ECO:0000313" key="4">
    <source>
        <dbReference type="Proteomes" id="UP000054859"/>
    </source>
</evidence>
<keyword evidence="3" id="KW-0614">Plasmid</keyword>
<dbReference type="GO" id="GO:0005524">
    <property type="term" value="F:ATP binding"/>
    <property type="evidence" value="ECO:0007669"/>
    <property type="project" value="InterPro"/>
</dbReference>
<dbReference type="EMBL" id="LR134428">
    <property type="protein sequence ID" value="VEH85588.1"/>
    <property type="molecule type" value="Genomic_DNA"/>
</dbReference>
<dbReference type="GO" id="GO:0003677">
    <property type="term" value="F:DNA binding"/>
    <property type="evidence" value="ECO:0007669"/>
    <property type="project" value="InterPro"/>
</dbReference>
<dbReference type="Proteomes" id="UP000054859">
    <property type="component" value="Unassembled WGS sequence"/>
</dbReference>
<evidence type="ECO:0000313" key="2">
    <source>
        <dbReference type="EMBL" id="KTC64905.1"/>
    </source>
</evidence>
<feature type="domain" description="Helicase ATP-binding" evidence="1">
    <location>
        <begin position="156"/>
        <end position="326"/>
    </location>
</feature>
<protein>
    <submittedName>
        <fullName evidence="2">Type III restriction enzyme, res subunit</fullName>
    </submittedName>
</protein>
<geneLocation type="plasmid" evidence="3 5">
    <name>19</name>
</geneLocation>
<dbReference type="SMART" id="SM00487">
    <property type="entry name" value="DEXDc"/>
    <property type="match status" value="1"/>
</dbReference>
<dbReference type="InterPro" id="IPR014001">
    <property type="entry name" value="Helicase_ATP-bd"/>
</dbReference>
<dbReference type="SUPFAM" id="SSF52540">
    <property type="entry name" value="P-loop containing nucleoside triphosphate hydrolases"/>
    <property type="match status" value="1"/>
</dbReference>
<gene>
    <name evidence="2" type="ORF">Lade_1712</name>
    <name evidence="3" type="ORF">NCTC12735_01223</name>
</gene>
<keyword evidence="4" id="KW-1185">Reference proteome</keyword>
<dbReference type="PROSITE" id="PS51192">
    <property type="entry name" value="HELICASE_ATP_BIND_1"/>
    <property type="match status" value="1"/>
</dbReference>
<dbReference type="EMBL" id="LNKA01000016">
    <property type="protein sequence ID" value="KTC64905.1"/>
    <property type="molecule type" value="Genomic_DNA"/>
</dbReference>
<dbReference type="Pfam" id="PF04851">
    <property type="entry name" value="ResIII"/>
    <property type="match status" value="1"/>
</dbReference>
<accession>A0A0W0R1R7</accession>
<dbReference type="STRING" id="45056.Lade_1712"/>
<reference evidence="3 5" key="2">
    <citation type="submission" date="2018-12" db="EMBL/GenBank/DDBJ databases">
        <authorList>
            <consortium name="Pathogen Informatics"/>
        </authorList>
    </citation>
    <scope>NUCLEOTIDE SEQUENCE [LARGE SCALE GENOMIC DNA]</scope>
    <source>
        <strain evidence="3 5">NCTC12735</strain>
        <plasmid evidence="5">19</plasmid>
    </source>
</reference>
<reference evidence="2 4" key="1">
    <citation type="submission" date="2015-11" db="EMBL/GenBank/DDBJ databases">
        <title>Identification of large and diverse effector repertoires of 38 Legionella species.</title>
        <authorList>
            <person name="Burstein D."/>
            <person name="Amaro F."/>
            <person name="Zusman T."/>
            <person name="Lifshitz Z."/>
            <person name="Cohen O."/>
            <person name="Gilbert J.A."/>
            <person name="Pupko T."/>
            <person name="Shuman H.A."/>
            <person name="Segal G."/>
        </authorList>
    </citation>
    <scope>NUCLEOTIDE SEQUENCE [LARGE SCALE GENOMIC DNA]</scope>
    <source>
        <strain evidence="2 4">1762-AUS-E</strain>
    </source>
</reference>
<evidence type="ECO:0000259" key="1">
    <source>
        <dbReference type="PROSITE" id="PS51192"/>
    </source>
</evidence>
<dbReference type="Gene3D" id="3.40.50.300">
    <property type="entry name" value="P-loop containing nucleotide triphosphate hydrolases"/>
    <property type="match status" value="1"/>
</dbReference>
<dbReference type="RefSeq" id="WP_058462787.1">
    <property type="nucleotide sequence ID" value="NZ_CAAAHS010000011.1"/>
</dbReference>
<name>A0A0W0R1R7_9GAMM</name>
<dbReference type="Proteomes" id="UP000281170">
    <property type="component" value="Plasmid 19"/>
</dbReference>
<dbReference type="PATRIC" id="fig|45056.6.peg.1768"/>
<organism evidence="2 4">
    <name type="scientific">Legionella adelaidensis</name>
    <dbReference type="NCBI Taxonomy" id="45056"/>
    <lineage>
        <taxon>Bacteria</taxon>
        <taxon>Pseudomonadati</taxon>
        <taxon>Pseudomonadota</taxon>
        <taxon>Gammaproteobacteria</taxon>
        <taxon>Legionellales</taxon>
        <taxon>Legionellaceae</taxon>
        <taxon>Legionella</taxon>
    </lineage>
</organism>
<dbReference type="InterPro" id="IPR006935">
    <property type="entry name" value="Helicase/UvrB_N"/>
</dbReference>
<dbReference type="GO" id="GO:0016787">
    <property type="term" value="F:hydrolase activity"/>
    <property type="evidence" value="ECO:0007669"/>
    <property type="project" value="InterPro"/>
</dbReference>
<dbReference type="OrthoDB" id="5651785at2"/>
<evidence type="ECO:0000313" key="5">
    <source>
        <dbReference type="Proteomes" id="UP000281170"/>
    </source>
</evidence>
<evidence type="ECO:0000313" key="3">
    <source>
        <dbReference type="EMBL" id="VEH85588.1"/>
    </source>
</evidence>
<proteinExistence type="predicted"/>
<sequence length="1952" mass="222718">MKLSAACKQNLLSHAKKIYSAYLALDFFKNVKLGTAHHPASLQDICLAAIETNKLQQTLQIEGKVYQLTLTPTATGYDVKFGQPLGQPAAQCKKISHYTNSEIVDLLANQTFHLHRTDEGYALSNTLDSKNTIGGPGKIDLYRSHLVTLHNIIEKIDSEKDISSLLVALATGSGKTYVQALWMYILYLSGNNGIFGVPDKLVAQFRDDIQLLLPGTFMQDLVILREKTPAPEATSTIENINQLESNKIILGSSEQLLDQHYQHLLAADKEKTFLSFDEQHLLMNSERRRVRLIELAKNLLTMFLSATPKQETYKLAGNKPVAIMSNGQKQEAGQGQFPVLLTNHARNISDKNTFPHFRFWQSDFWQVVINKFLLKFTDTIQPEYSSAAASIIEDLPFYFIRKPNETSIRWKLQVPMARKLLCIVDDNESLVNFCHALEKQEKKIYKNGNIVDRHDVSDFFQLPDAEEDVIQAERERRTEKHNEKLESNEYALLSRLSQKSLSEQLKCNIFHNLIEYVLTDVTGLSQIEHNRLRKENYNDFVKLVISKFQNRDAEYYRQKLVQQIDPDGAAQLSNLLSFLSQSMHTAITQASRKLTTSRLHAFIDNWGLDDGLYEDLMSEYPFSSNFTDYAHSHLVLGVMEGMQRDETPIEDSKPFLGLSQTVYSLYDGDGLAVKDAKKRQRTSLEILNDQSRESLFTPNYLDVTEVQADNYFRLGFVGVYVSNKKTEGFSDKNLHTVVNVSESSSSLTNSPDKLIQGIGRNRGLDDTVVPAYIHALGRGQYSQFDLRNLNKKDYYPDLFKSQKKFQKQYIAVLGEQVGKEIIAWYYANMERDETINPDVLKRQILKFIASALRELNNQNCHNIKLSRGQLSKVVAQATKILQGEVKKIKTPYKLTLFIRGFGALLNFLSECYYFFKRFRVYRELARYKKSLHKIEQEQATVDKVFIKILENNNFKKLVSHTLAAKEFKDWLSRKAIVAEEKIKKYIDLFLQEKKQETLKLHLINTIFPVLGKMVLQEKSEQVIAALNNMDVPLAFINSNEKLIKEIFDFGLSQPDKETKILELLKKVPGLENLTLEDIVYFPQKVANNLEKLQKPFEYIFENAPLKDNLKRSLGHYLKTTFVGHLSAFFVYPDVIRAKDALHQENKAEEFIEYCLQRLKAGTPFEVRAILGLFKDFFQLEDFETQDKKAELLGTQFQTLQAHLLDNPFPYLNNEALLRVAQLIQTGLIPSLVNAFPLQIRPMLMGAATIEKIRDMLLTNGGTLLQLSRDNNPQLPVKVFEYLGVPQLPPMINPETEIQKLSELIARKGHEIATTNKILFLFKGPKARIKEFLLSDEFLQAISIVLPYTSWQALCDILRDGRNSKQVDAVVDALFENLQAGQQLSGDVFLSLINEKFNCNFLSTPASLAAFKQQMQDVMQRFSTDPHVLNEEAKSQFVGLTEEGLLPLLATFIKDDRQKSEFLTMSRSPEQLLEFTYKNKDLLGELTHKEGEERKEIALSLINQLVPPSSHLPVESVLDVQSHALQHASICEQEIREVTIRTFITSEEFKSFTADLFNPEDNALILAVLANPDTVTVITKKLSTHSGIDKNLILDVLRSSDASLENIKTLNQRLDDVGDFFRELDKLENSLDKNKVAQLLAELYSEIIFHPNFGTTIANLVGFLNENDFAVILDAKGVKNPGEEAKKLTQLLKVIASKDKEGLQQFMTFTKDDKFEFDNLPAKKILDNLTKVIEEVFDCHCHLNHHDKKGVQFTVPRPQLLNKISCNLGDIQVEASYSFFGLFSRRIFFLQGIKNGLSMTCKINADSNSHKVKTLETIQRNILNPLWWSLNVFNITHGLTRFVSYLSQKITNLRFTLINGCKAVANAFSRKPGYILTQKNEDSVDFKETTFDYSYEVNQLTPLTPQKAAETTCPLDVVMGVEDFVEKRPTRTRFFDRMKPQIVDGVESIRVVP</sequence>
<dbReference type="KEGG" id="ladl:NCTC12735_01223"/>